<evidence type="ECO:0000256" key="2">
    <source>
        <dbReference type="ARBA" id="ARBA00022692"/>
    </source>
</evidence>
<dbReference type="GeneID" id="63834579"/>
<evidence type="ECO:0000256" key="3">
    <source>
        <dbReference type="ARBA" id="ARBA00022989"/>
    </source>
</evidence>
<evidence type="ECO:0000313" key="10">
    <source>
        <dbReference type="Proteomes" id="UP000803844"/>
    </source>
</evidence>
<dbReference type="OrthoDB" id="5954308at2759"/>
<dbReference type="EMBL" id="MU032349">
    <property type="protein sequence ID" value="KAF3762999.1"/>
    <property type="molecule type" value="Genomic_DNA"/>
</dbReference>
<evidence type="ECO:0000313" key="9">
    <source>
        <dbReference type="EMBL" id="KAF3762999.1"/>
    </source>
</evidence>
<dbReference type="Proteomes" id="UP000803844">
    <property type="component" value="Unassembled WGS sequence"/>
</dbReference>
<organism evidence="9 10">
    <name type="scientific">Cryphonectria parasitica (strain ATCC 38755 / EP155)</name>
    <dbReference type="NCBI Taxonomy" id="660469"/>
    <lineage>
        <taxon>Eukaryota</taxon>
        <taxon>Fungi</taxon>
        <taxon>Dikarya</taxon>
        <taxon>Ascomycota</taxon>
        <taxon>Pezizomycotina</taxon>
        <taxon>Sordariomycetes</taxon>
        <taxon>Sordariomycetidae</taxon>
        <taxon>Diaporthales</taxon>
        <taxon>Cryphonectriaceae</taxon>
        <taxon>Cryphonectria-Endothia species complex</taxon>
        <taxon>Cryphonectria</taxon>
    </lineage>
</organism>
<comment type="similarity">
    <text evidence="7">Belongs to the anthrone oxygenase family.</text>
</comment>
<evidence type="ECO:0000256" key="5">
    <source>
        <dbReference type="ARBA" id="ARBA00023033"/>
    </source>
</evidence>
<keyword evidence="2 8" id="KW-0812">Transmembrane</keyword>
<accession>A0A9P4XXB1</accession>
<comment type="subcellular location">
    <subcellularLocation>
        <location evidence="1">Membrane</location>
        <topology evidence="1">Multi-pass membrane protein</topology>
    </subcellularLocation>
</comment>
<protein>
    <submittedName>
        <fullName evidence="9">DUF1772-domain-containing protein</fullName>
    </submittedName>
</protein>
<feature type="transmembrane region" description="Helical" evidence="8">
    <location>
        <begin position="62"/>
        <end position="83"/>
    </location>
</feature>
<dbReference type="AlphaFoldDB" id="A0A9P4XXB1"/>
<keyword evidence="3 8" id="KW-1133">Transmembrane helix</keyword>
<dbReference type="RefSeq" id="XP_040773978.1">
    <property type="nucleotide sequence ID" value="XM_040917450.1"/>
</dbReference>
<feature type="transmembrane region" description="Helical" evidence="8">
    <location>
        <begin position="29"/>
        <end position="50"/>
    </location>
</feature>
<proteinExistence type="inferred from homology"/>
<keyword evidence="4" id="KW-0560">Oxidoreductase</keyword>
<gene>
    <name evidence="9" type="ORF">M406DRAFT_261576</name>
</gene>
<evidence type="ECO:0000256" key="8">
    <source>
        <dbReference type="SAM" id="Phobius"/>
    </source>
</evidence>
<evidence type="ECO:0000256" key="7">
    <source>
        <dbReference type="ARBA" id="ARBA00034313"/>
    </source>
</evidence>
<keyword evidence="5" id="KW-0503">Monooxygenase</keyword>
<feature type="transmembrane region" description="Helical" evidence="8">
    <location>
        <begin position="117"/>
        <end position="139"/>
    </location>
</feature>
<dbReference type="InterPro" id="IPR013901">
    <property type="entry name" value="Anthrone_oxy"/>
</dbReference>
<evidence type="ECO:0000256" key="1">
    <source>
        <dbReference type="ARBA" id="ARBA00004141"/>
    </source>
</evidence>
<dbReference type="PANTHER" id="PTHR35042">
    <property type="entry name" value="ANTHRONE OXYGENASE ENCC"/>
    <property type="match status" value="1"/>
</dbReference>
<comment type="caution">
    <text evidence="9">The sequence shown here is derived from an EMBL/GenBank/DDBJ whole genome shotgun (WGS) entry which is preliminary data.</text>
</comment>
<dbReference type="GO" id="GO:0016020">
    <property type="term" value="C:membrane"/>
    <property type="evidence" value="ECO:0007669"/>
    <property type="project" value="UniProtKB-SubCell"/>
</dbReference>
<keyword evidence="6 8" id="KW-0472">Membrane</keyword>
<name>A0A9P4XXB1_CRYP1</name>
<evidence type="ECO:0000256" key="4">
    <source>
        <dbReference type="ARBA" id="ARBA00023002"/>
    </source>
</evidence>
<dbReference type="PANTHER" id="PTHR35042:SF3">
    <property type="entry name" value="ANTHRONE OXYGENASE-RELATED"/>
    <property type="match status" value="1"/>
</dbReference>
<reference evidence="9" key="1">
    <citation type="journal article" date="2020" name="Phytopathology">
        <title>Genome sequence of the chestnut blight fungus Cryphonectria parasitica EP155: A fundamental resource for an archetypical invasive plant pathogen.</title>
        <authorList>
            <person name="Crouch J.A."/>
            <person name="Dawe A."/>
            <person name="Aerts A."/>
            <person name="Barry K."/>
            <person name="Churchill A.C.L."/>
            <person name="Grimwood J."/>
            <person name="Hillman B."/>
            <person name="Milgroom M.G."/>
            <person name="Pangilinan J."/>
            <person name="Smith M."/>
            <person name="Salamov A."/>
            <person name="Schmutz J."/>
            <person name="Yadav J."/>
            <person name="Grigoriev I.V."/>
            <person name="Nuss D."/>
        </authorList>
    </citation>
    <scope>NUCLEOTIDE SEQUENCE</scope>
    <source>
        <strain evidence="9">EP155</strain>
    </source>
</reference>
<dbReference type="Pfam" id="PF08592">
    <property type="entry name" value="Anthrone_oxy"/>
    <property type="match status" value="1"/>
</dbReference>
<dbReference type="GO" id="GO:0004497">
    <property type="term" value="F:monooxygenase activity"/>
    <property type="evidence" value="ECO:0007669"/>
    <property type="project" value="UniProtKB-KW"/>
</dbReference>
<sequence length="140" mass="15469">MASLCLITVPVLLDTDSDGPHLVSQWARMYHYGHLVMPSISVATCVLYGFITASRRSARKSWRVPALAGAITVVMVPFTWVVMAPTNDRLFNLQSLSQVDPVTVDIAEVRDLVTSWWWLHGARCIFPLVGAVVGAVGLFW</sequence>
<keyword evidence="10" id="KW-1185">Reference proteome</keyword>
<evidence type="ECO:0000256" key="6">
    <source>
        <dbReference type="ARBA" id="ARBA00023136"/>
    </source>
</evidence>